<keyword evidence="2 4" id="KW-0238">DNA-binding</keyword>
<dbReference type="SUPFAM" id="SSF48498">
    <property type="entry name" value="Tetracyclin repressor-like, C-terminal domain"/>
    <property type="match status" value="1"/>
</dbReference>
<dbReference type="PANTHER" id="PTHR47506">
    <property type="entry name" value="TRANSCRIPTIONAL REGULATORY PROTEIN"/>
    <property type="match status" value="1"/>
</dbReference>
<keyword evidence="1" id="KW-0805">Transcription regulation</keyword>
<evidence type="ECO:0000256" key="2">
    <source>
        <dbReference type="ARBA" id="ARBA00023125"/>
    </source>
</evidence>
<evidence type="ECO:0000259" key="5">
    <source>
        <dbReference type="PROSITE" id="PS50977"/>
    </source>
</evidence>
<dbReference type="InterPro" id="IPR011075">
    <property type="entry name" value="TetR_C"/>
</dbReference>
<evidence type="ECO:0000256" key="4">
    <source>
        <dbReference type="PROSITE-ProRule" id="PRU00335"/>
    </source>
</evidence>
<proteinExistence type="predicted"/>
<dbReference type="Gene3D" id="1.10.357.10">
    <property type="entry name" value="Tetracycline Repressor, domain 2"/>
    <property type="match status" value="1"/>
</dbReference>
<dbReference type="EMBL" id="BJLP01000001">
    <property type="protein sequence ID" value="GEA79637.1"/>
    <property type="molecule type" value="Genomic_DNA"/>
</dbReference>
<evidence type="ECO:0000256" key="1">
    <source>
        <dbReference type="ARBA" id="ARBA00023015"/>
    </source>
</evidence>
<keyword evidence="7" id="KW-1185">Reference proteome</keyword>
<sequence>MARDTRERLLTTARDLVHASTYADVGVDDVCRAARVNKGSLYHFFPSKQALGLAVLDRNWELMRALLDQTLGAQGPPLDRLDAFLAGYASMMRTMREHLGGVPGCPLGNLAAELSAHEPVMRARITEVLAAWTDRIADVVREAQVRGDVEPTLDATSAARAVVACIQGYSVLAKAEDDPGALDPLRPLVRTLLLLPR</sequence>
<dbReference type="PROSITE" id="PS50977">
    <property type="entry name" value="HTH_TETR_2"/>
    <property type="match status" value="1"/>
</dbReference>
<dbReference type="SUPFAM" id="SSF46689">
    <property type="entry name" value="Homeodomain-like"/>
    <property type="match status" value="1"/>
</dbReference>
<dbReference type="RefSeq" id="WP_141317788.1">
    <property type="nucleotide sequence ID" value="NZ_BJLP01000001.1"/>
</dbReference>
<feature type="DNA-binding region" description="H-T-H motif" evidence="4">
    <location>
        <begin position="26"/>
        <end position="45"/>
    </location>
</feature>
<dbReference type="InterPro" id="IPR009057">
    <property type="entry name" value="Homeodomain-like_sf"/>
</dbReference>
<feature type="domain" description="HTH tetR-type" evidence="5">
    <location>
        <begin position="3"/>
        <end position="63"/>
    </location>
</feature>
<dbReference type="InterPro" id="IPR001647">
    <property type="entry name" value="HTH_TetR"/>
</dbReference>
<dbReference type="InterPro" id="IPR036271">
    <property type="entry name" value="Tet_transcr_reg_TetR-rel_C_sf"/>
</dbReference>
<evidence type="ECO:0000313" key="7">
    <source>
        <dbReference type="Proteomes" id="UP000315842"/>
    </source>
</evidence>
<keyword evidence="3" id="KW-0804">Transcription</keyword>
<evidence type="ECO:0000256" key="3">
    <source>
        <dbReference type="ARBA" id="ARBA00023163"/>
    </source>
</evidence>
<name>A0A4Y3K6T8_CELUD</name>
<accession>A0A4Y3K6T8</accession>
<reference evidence="6 7" key="1">
    <citation type="submission" date="2019-06" db="EMBL/GenBank/DDBJ databases">
        <title>Whole genome shotgun sequence of Cellulomonas uda NBRC 3747.</title>
        <authorList>
            <person name="Hosoyama A."/>
            <person name="Uohara A."/>
            <person name="Ohji S."/>
            <person name="Ichikawa N."/>
        </authorList>
    </citation>
    <scope>NUCLEOTIDE SEQUENCE [LARGE SCALE GENOMIC DNA]</scope>
    <source>
        <strain evidence="6 7">NBRC 3747</strain>
    </source>
</reference>
<dbReference type="Proteomes" id="UP000315842">
    <property type="component" value="Unassembled WGS sequence"/>
</dbReference>
<organism evidence="6 7">
    <name type="scientific">Cellulomonas uda</name>
    <dbReference type="NCBI Taxonomy" id="1714"/>
    <lineage>
        <taxon>Bacteria</taxon>
        <taxon>Bacillati</taxon>
        <taxon>Actinomycetota</taxon>
        <taxon>Actinomycetes</taxon>
        <taxon>Micrococcales</taxon>
        <taxon>Cellulomonadaceae</taxon>
        <taxon>Cellulomonas</taxon>
    </lineage>
</organism>
<gene>
    <name evidence="6" type="ORF">CUD01_00810</name>
</gene>
<dbReference type="Pfam" id="PF16925">
    <property type="entry name" value="TetR_C_13"/>
    <property type="match status" value="1"/>
</dbReference>
<dbReference type="AlphaFoldDB" id="A0A4Y3K6T8"/>
<comment type="caution">
    <text evidence="6">The sequence shown here is derived from an EMBL/GenBank/DDBJ whole genome shotgun (WGS) entry which is preliminary data.</text>
</comment>
<evidence type="ECO:0000313" key="6">
    <source>
        <dbReference type="EMBL" id="GEA79637.1"/>
    </source>
</evidence>
<dbReference type="GO" id="GO:0003677">
    <property type="term" value="F:DNA binding"/>
    <property type="evidence" value="ECO:0007669"/>
    <property type="project" value="UniProtKB-UniRule"/>
</dbReference>
<dbReference type="PANTHER" id="PTHR47506:SF3">
    <property type="entry name" value="HTH-TYPE TRANSCRIPTIONAL REGULATOR LMRA"/>
    <property type="match status" value="1"/>
</dbReference>
<protein>
    <submittedName>
        <fullName evidence="6">TetR family transcriptional regulator</fullName>
    </submittedName>
</protein>
<dbReference type="Pfam" id="PF00440">
    <property type="entry name" value="TetR_N"/>
    <property type="match status" value="1"/>
</dbReference>